<keyword evidence="2" id="KW-1185">Reference proteome</keyword>
<gene>
    <name evidence="1" type="ORF">KB449_04865</name>
</gene>
<proteinExistence type="predicted"/>
<comment type="caution">
    <text evidence="1">The sequence shown here is derived from an EMBL/GenBank/DDBJ whole genome shotgun (WGS) entry which is preliminary data.</text>
</comment>
<dbReference type="Proteomes" id="UP001161691">
    <property type="component" value="Unassembled WGS sequence"/>
</dbReference>
<evidence type="ECO:0000313" key="2">
    <source>
        <dbReference type="Proteomes" id="UP001161691"/>
    </source>
</evidence>
<evidence type="ECO:0000313" key="1">
    <source>
        <dbReference type="EMBL" id="MDI4644279.1"/>
    </source>
</evidence>
<dbReference type="EMBL" id="JAGRPV010000001">
    <property type="protein sequence ID" value="MDI4644279.1"/>
    <property type="molecule type" value="Genomic_DNA"/>
</dbReference>
<name>A0ABT6TBY6_9BACL</name>
<sequence>MLFKKRNYDKLTVTVVANVSKKYMNVSKHKRVLAPEIHESVYLFVNEAKINEDSDEVFVISEFFNSLAADGRFPMFTCSCGIFGCGGFYIDVHHKKNSVTWVTEQSTDKKHLFTSDNIRFVAEELIRKLSEVNDLRIKNNLNANYDIQIFTSQLELFTQQTRR</sequence>
<reference evidence="1" key="1">
    <citation type="submission" date="2023-04" db="EMBL/GenBank/DDBJ databases">
        <title>Comparative genomic analysis of Cohnella hashimotonis sp. nov., isolated from the International Space Station.</title>
        <authorList>
            <person name="Venkateswaran K."/>
            <person name="Simpson A."/>
        </authorList>
    </citation>
    <scope>NUCLEOTIDE SEQUENCE</scope>
    <source>
        <strain evidence="1">F6_2S_P_1</strain>
    </source>
</reference>
<organism evidence="1 2">
    <name type="scientific">Cohnella hashimotonis</name>
    <dbReference type="NCBI Taxonomy" id="2826895"/>
    <lineage>
        <taxon>Bacteria</taxon>
        <taxon>Bacillati</taxon>
        <taxon>Bacillota</taxon>
        <taxon>Bacilli</taxon>
        <taxon>Bacillales</taxon>
        <taxon>Paenibacillaceae</taxon>
        <taxon>Cohnella</taxon>
    </lineage>
</organism>
<accession>A0ABT6TBY6</accession>
<dbReference type="RefSeq" id="WP_282907289.1">
    <property type="nucleotide sequence ID" value="NZ_JAGRPV010000001.1"/>
</dbReference>
<protein>
    <submittedName>
        <fullName evidence="1">Uncharacterized protein</fullName>
    </submittedName>
</protein>